<proteinExistence type="predicted"/>
<dbReference type="WBParaSite" id="PgR052_g016_t03">
    <property type="protein sequence ID" value="PgR052_g016_t03"/>
    <property type="gene ID" value="PgR052_g016"/>
</dbReference>
<name>A0A915BQ66_PARUN</name>
<protein>
    <submittedName>
        <fullName evidence="2 3">Uncharacterized protein</fullName>
    </submittedName>
</protein>
<evidence type="ECO:0000313" key="3">
    <source>
        <dbReference type="WBParaSite" id="PgR052_g016_t03"/>
    </source>
</evidence>
<evidence type="ECO:0000313" key="2">
    <source>
        <dbReference type="WBParaSite" id="PgR052_g016_t02"/>
    </source>
</evidence>
<dbReference type="AlphaFoldDB" id="A0A915BQ66"/>
<organism evidence="1 2">
    <name type="scientific">Parascaris univalens</name>
    <name type="common">Nematode worm</name>
    <dbReference type="NCBI Taxonomy" id="6257"/>
    <lineage>
        <taxon>Eukaryota</taxon>
        <taxon>Metazoa</taxon>
        <taxon>Ecdysozoa</taxon>
        <taxon>Nematoda</taxon>
        <taxon>Chromadorea</taxon>
        <taxon>Rhabditida</taxon>
        <taxon>Spirurina</taxon>
        <taxon>Ascaridomorpha</taxon>
        <taxon>Ascaridoidea</taxon>
        <taxon>Ascarididae</taxon>
        <taxon>Parascaris</taxon>
    </lineage>
</organism>
<keyword evidence="1" id="KW-1185">Reference proteome</keyword>
<sequence>TMHDMHSLVFKISHLAYDQQFQHKRFTQNRFLKHSRLEGP</sequence>
<evidence type="ECO:0000313" key="1">
    <source>
        <dbReference type="Proteomes" id="UP000887569"/>
    </source>
</evidence>
<accession>A0A915BQ66</accession>
<reference evidence="2 3" key="1">
    <citation type="submission" date="2022-11" db="UniProtKB">
        <authorList>
            <consortium name="WormBaseParasite"/>
        </authorList>
    </citation>
    <scope>IDENTIFICATION</scope>
</reference>
<dbReference type="Proteomes" id="UP000887569">
    <property type="component" value="Unplaced"/>
</dbReference>
<dbReference type="WBParaSite" id="PgR052_g016_t02">
    <property type="protein sequence ID" value="PgR052_g016_t02"/>
    <property type="gene ID" value="PgR052_g016"/>
</dbReference>